<dbReference type="RefSeq" id="WP_344934934.1">
    <property type="nucleotide sequence ID" value="NZ_BAAAZR010000001.1"/>
</dbReference>
<accession>A0ABP7HHM2</accession>
<dbReference type="InterPro" id="IPR036388">
    <property type="entry name" value="WH-like_DNA-bd_sf"/>
</dbReference>
<feature type="domain" description="HTH marR-type" evidence="2">
    <location>
        <begin position="24"/>
        <end position="156"/>
    </location>
</feature>
<feature type="compositionally biased region" description="Pro residues" evidence="1">
    <location>
        <begin position="1"/>
        <end position="20"/>
    </location>
</feature>
<evidence type="ECO:0000313" key="4">
    <source>
        <dbReference type="Proteomes" id="UP001500888"/>
    </source>
</evidence>
<dbReference type="SMART" id="SM00347">
    <property type="entry name" value="HTH_MARR"/>
    <property type="match status" value="1"/>
</dbReference>
<evidence type="ECO:0000313" key="3">
    <source>
        <dbReference type="EMBL" id="GAA3793529.1"/>
    </source>
</evidence>
<evidence type="ECO:0000259" key="2">
    <source>
        <dbReference type="PROSITE" id="PS50995"/>
    </source>
</evidence>
<dbReference type="PANTHER" id="PTHR33164:SF43">
    <property type="entry name" value="HTH-TYPE TRANSCRIPTIONAL REPRESSOR YETL"/>
    <property type="match status" value="1"/>
</dbReference>
<dbReference type="InterPro" id="IPR000835">
    <property type="entry name" value="HTH_MarR-typ"/>
</dbReference>
<proteinExistence type="predicted"/>
<dbReference type="PANTHER" id="PTHR33164">
    <property type="entry name" value="TRANSCRIPTIONAL REGULATOR, MARR FAMILY"/>
    <property type="match status" value="1"/>
</dbReference>
<dbReference type="Gene3D" id="1.10.10.10">
    <property type="entry name" value="Winged helix-like DNA-binding domain superfamily/Winged helix DNA-binding domain"/>
    <property type="match status" value="1"/>
</dbReference>
<dbReference type="SUPFAM" id="SSF46785">
    <property type="entry name" value="Winged helix' DNA-binding domain"/>
    <property type="match status" value="1"/>
</dbReference>
<dbReference type="InterPro" id="IPR039422">
    <property type="entry name" value="MarR/SlyA-like"/>
</dbReference>
<keyword evidence="4" id="KW-1185">Reference proteome</keyword>
<dbReference type="Proteomes" id="UP001500888">
    <property type="component" value="Unassembled WGS sequence"/>
</dbReference>
<dbReference type="EMBL" id="BAAAZR010000001">
    <property type="protein sequence ID" value="GAA3793529.1"/>
    <property type="molecule type" value="Genomic_DNA"/>
</dbReference>
<sequence length="189" mass="20467">MQEPPPAVHAPTPASGPEPPDALGADLGWTLGVVFRAYVRSADVLFHDLPGGPRGYQVLAAATQQPPGAQGALAQRLGIDKAVMTYLVDDLENAGLVQRRPDPADRRNKRIVATERGRTTWQATQVRLDHAEEHILAALDPADRAVFRELLRRLAARAQSLDPVTDTCQIVTDIAPQDPSAHTATRPRD</sequence>
<dbReference type="InterPro" id="IPR036390">
    <property type="entry name" value="WH_DNA-bd_sf"/>
</dbReference>
<dbReference type="Pfam" id="PF01047">
    <property type="entry name" value="MarR"/>
    <property type="match status" value="1"/>
</dbReference>
<feature type="region of interest" description="Disordered" evidence="1">
    <location>
        <begin position="1"/>
        <end position="22"/>
    </location>
</feature>
<protein>
    <recommendedName>
        <fullName evidence="2">HTH marR-type domain-containing protein</fullName>
    </recommendedName>
</protein>
<organism evidence="3 4">
    <name type="scientific">Sphaerisporangium flaviroseum</name>
    <dbReference type="NCBI Taxonomy" id="509199"/>
    <lineage>
        <taxon>Bacteria</taxon>
        <taxon>Bacillati</taxon>
        <taxon>Actinomycetota</taxon>
        <taxon>Actinomycetes</taxon>
        <taxon>Streptosporangiales</taxon>
        <taxon>Streptosporangiaceae</taxon>
        <taxon>Sphaerisporangium</taxon>
    </lineage>
</organism>
<evidence type="ECO:0000256" key="1">
    <source>
        <dbReference type="SAM" id="MobiDB-lite"/>
    </source>
</evidence>
<dbReference type="PRINTS" id="PR00598">
    <property type="entry name" value="HTHMARR"/>
</dbReference>
<name>A0ABP7HHM2_9ACTN</name>
<comment type="caution">
    <text evidence="3">The sequence shown here is derived from an EMBL/GenBank/DDBJ whole genome shotgun (WGS) entry which is preliminary data.</text>
</comment>
<reference evidence="4" key="1">
    <citation type="journal article" date="2019" name="Int. J. Syst. Evol. Microbiol.">
        <title>The Global Catalogue of Microorganisms (GCM) 10K type strain sequencing project: providing services to taxonomists for standard genome sequencing and annotation.</title>
        <authorList>
            <consortium name="The Broad Institute Genomics Platform"/>
            <consortium name="The Broad Institute Genome Sequencing Center for Infectious Disease"/>
            <person name="Wu L."/>
            <person name="Ma J."/>
        </authorList>
    </citation>
    <scope>NUCLEOTIDE SEQUENCE [LARGE SCALE GENOMIC DNA]</scope>
    <source>
        <strain evidence="4">JCM 16908</strain>
    </source>
</reference>
<dbReference type="PROSITE" id="PS50995">
    <property type="entry name" value="HTH_MARR_2"/>
    <property type="match status" value="1"/>
</dbReference>
<gene>
    <name evidence="3" type="ORF">GCM10022226_11070</name>
</gene>